<dbReference type="InterPro" id="IPR050482">
    <property type="entry name" value="Sensor_HK_TwoCompSys"/>
</dbReference>
<evidence type="ECO:0000313" key="8">
    <source>
        <dbReference type="Proteomes" id="UP001550603"/>
    </source>
</evidence>
<feature type="coiled-coil region" evidence="4">
    <location>
        <begin position="172"/>
        <end position="199"/>
    </location>
</feature>
<feature type="transmembrane region" description="Helical" evidence="5">
    <location>
        <begin position="59"/>
        <end position="77"/>
    </location>
</feature>
<dbReference type="Proteomes" id="UP001550603">
    <property type="component" value="Unassembled WGS sequence"/>
</dbReference>
<proteinExistence type="predicted"/>
<evidence type="ECO:0000256" key="2">
    <source>
        <dbReference type="ARBA" id="ARBA00022777"/>
    </source>
</evidence>
<gene>
    <name evidence="7" type="ORF">ABZ568_39095</name>
</gene>
<evidence type="ECO:0000256" key="4">
    <source>
        <dbReference type="SAM" id="Coils"/>
    </source>
</evidence>
<organism evidence="7 8">
    <name type="scientific">Streptomyces olindensis</name>
    <dbReference type="NCBI Taxonomy" id="358823"/>
    <lineage>
        <taxon>Bacteria</taxon>
        <taxon>Bacillati</taxon>
        <taxon>Actinomycetota</taxon>
        <taxon>Actinomycetes</taxon>
        <taxon>Kitasatosporales</taxon>
        <taxon>Streptomycetaceae</taxon>
        <taxon>Streptomyces</taxon>
    </lineage>
</organism>
<evidence type="ECO:0000259" key="6">
    <source>
        <dbReference type="Pfam" id="PF07730"/>
    </source>
</evidence>
<dbReference type="Gene3D" id="6.10.250.2870">
    <property type="match status" value="1"/>
</dbReference>
<keyword evidence="8" id="KW-1185">Reference proteome</keyword>
<feature type="transmembrane region" description="Helical" evidence="5">
    <location>
        <begin position="89"/>
        <end position="106"/>
    </location>
</feature>
<evidence type="ECO:0000256" key="1">
    <source>
        <dbReference type="ARBA" id="ARBA00022679"/>
    </source>
</evidence>
<evidence type="ECO:0000256" key="3">
    <source>
        <dbReference type="ARBA" id="ARBA00023012"/>
    </source>
</evidence>
<dbReference type="RefSeq" id="WP_359794592.1">
    <property type="nucleotide sequence ID" value="NZ_JBEYBN010000103.1"/>
</dbReference>
<reference evidence="7 8" key="1">
    <citation type="submission" date="2024-06" db="EMBL/GenBank/DDBJ databases">
        <title>The Natural Products Discovery Center: Release of the First 8490 Sequenced Strains for Exploring Actinobacteria Biosynthetic Diversity.</title>
        <authorList>
            <person name="Kalkreuter E."/>
            <person name="Kautsar S.A."/>
            <person name="Yang D."/>
            <person name="Bader C.D."/>
            <person name="Teijaro C.N."/>
            <person name="Fluegel L."/>
            <person name="Davis C.M."/>
            <person name="Simpson J.R."/>
            <person name="Lauterbach L."/>
            <person name="Steele A.D."/>
            <person name="Gui C."/>
            <person name="Meng S."/>
            <person name="Li G."/>
            <person name="Viehrig K."/>
            <person name="Ye F."/>
            <person name="Su P."/>
            <person name="Kiefer A.F."/>
            <person name="Nichols A."/>
            <person name="Cepeda A.J."/>
            <person name="Yan W."/>
            <person name="Fan B."/>
            <person name="Jiang Y."/>
            <person name="Adhikari A."/>
            <person name="Zheng C.-J."/>
            <person name="Schuster L."/>
            <person name="Cowan T.M."/>
            <person name="Smanski M.J."/>
            <person name="Chevrette M.G."/>
            <person name="De Carvalho L.P.S."/>
            <person name="Shen B."/>
        </authorList>
    </citation>
    <scope>NUCLEOTIDE SEQUENCE [LARGE SCALE GENOMIC DNA]</scope>
    <source>
        <strain evidence="7 8">NPDC019583</strain>
    </source>
</reference>
<dbReference type="PANTHER" id="PTHR24421">
    <property type="entry name" value="NITRATE/NITRITE SENSOR PROTEIN NARX-RELATED"/>
    <property type="match status" value="1"/>
</dbReference>
<dbReference type="InterPro" id="IPR011712">
    <property type="entry name" value="Sig_transdc_His_kin_sub3_dim/P"/>
</dbReference>
<comment type="caution">
    <text evidence="7">The sequence shown here is derived from an EMBL/GenBank/DDBJ whole genome shotgun (WGS) entry which is preliminary data.</text>
</comment>
<feature type="non-terminal residue" evidence="7">
    <location>
        <position position="334"/>
    </location>
</feature>
<dbReference type="EMBL" id="JBEYBN010000103">
    <property type="protein sequence ID" value="MEU2272348.1"/>
    <property type="molecule type" value="Genomic_DNA"/>
</dbReference>
<accession>A0ABV2Y7W2</accession>
<feature type="domain" description="Signal transduction histidine kinase subgroup 3 dimerisation and phosphoacceptor" evidence="6">
    <location>
        <begin position="197"/>
        <end position="263"/>
    </location>
</feature>
<keyword evidence="1" id="KW-0808">Transferase</keyword>
<keyword evidence="4" id="KW-0175">Coiled coil</keyword>
<keyword evidence="2 7" id="KW-0418">Kinase</keyword>
<protein>
    <submittedName>
        <fullName evidence="7">Histidine kinase dimerization/phosphoacceptor domain-containing protein</fullName>
    </submittedName>
</protein>
<keyword evidence="5" id="KW-0472">Membrane</keyword>
<sequence>MSWRHEVRCRVEAIRSAARGRLAGEHPGPPPSGVTLLPWLLLGLGACSNLVQGRTPNPWIGGLGLLAFNSLYIYVAVRSFHKDKREARSTRVALALLTAVTCSLAAGYGDNWLLFFPLLGLATGAALHLPHLRPAGTAVAVLAGAVACFHDGWGGLDIAYATWISTMVTAAIMRLSEAVRELRAAREALARRAVEKERLRFSRDLHDLLGHTMSVIVVKSEAARRLAARDLDGALAQITDIEAVGRQALTEIREAVTGYRQGSLAAELDRARSVLTAAGITLVVSRCDPPPGPQTEALLGWVVREASIRCRAGLPWRDSSRTSTSGNFRRHGPS</sequence>
<keyword evidence="5" id="KW-1133">Transmembrane helix</keyword>
<dbReference type="Pfam" id="PF07730">
    <property type="entry name" value="HisKA_3"/>
    <property type="match status" value="1"/>
</dbReference>
<keyword evidence="5" id="KW-0812">Transmembrane</keyword>
<dbReference type="PANTHER" id="PTHR24421:SF63">
    <property type="entry name" value="SENSOR HISTIDINE KINASE DESK"/>
    <property type="match status" value="1"/>
</dbReference>
<evidence type="ECO:0000313" key="7">
    <source>
        <dbReference type="EMBL" id="MEU2272348.1"/>
    </source>
</evidence>
<dbReference type="GO" id="GO:0016301">
    <property type="term" value="F:kinase activity"/>
    <property type="evidence" value="ECO:0007669"/>
    <property type="project" value="UniProtKB-KW"/>
</dbReference>
<keyword evidence="3" id="KW-0902">Two-component regulatory system</keyword>
<name>A0ABV2Y7W2_9ACTN</name>
<evidence type="ECO:0000256" key="5">
    <source>
        <dbReference type="SAM" id="Phobius"/>
    </source>
</evidence>